<dbReference type="AlphaFoldDB" id="S2JDM4"/>
<dbReference type="EMBL" id="KE123960">
    <property type="protein sequence ID" value="EPB87879.1"/>
    <property type="molecule type" value="Genomic_DNA"/>
</dbReference>
<dbReference type="InParanoid" id="S2JDM4"/>
<name>S2JDM4_MUCC1</name>
<evidence type="ECO:0000313" key="1">
    <source>
        <dbReference type="EMBL" id="EPB87879.1"/>
    </source>
</evidence>
<gene>
    <name evidence="1" type="ORF">HMPREF1544_05286</name>
</gene>
<evidence type="ECO:0000313" key="2">
    <source>
        <dbReference type="Proteomes" id="UP000014254"/>
    </source>
</evidence>
<dbReference type="VEuPathDB" id="FungiDB:HMPREF1544_05286"/>
<sequence length="139" mass="16226">MTFQVFQEDGFGNMLGENGNLPVKVDVDDVNFPLENITNYDSYMYLKPPEREVKIKDGKLEEVLGSETTSRFYARHIYVVYIVLLNTHGHHNTREGDLHALLRTVQQGSCYKYYKWNKKKLVLMFATKMISQNPFCTHL</sequence>
<dbReference type="Proteomes" id="UP000014254">
    <property type="component" value="Unassembled WGS sequence"/>
</dbReference>
<reference evidence="2" key="1">
    <citation type="submission" date="2013-05" db="EMBL/GenBank/DDBJ databases">
        <title>The Genome sequence of Mucor circinelloides f. circinelloides 1006PhL.</title>
        <authorList>
            <consortium name="The Broad Institute Genomics Platform"/>
            <person name="Cuomo C."/>
            <person name="Earl A."/>
            <person name="Findley K."/>
            <person name="Lee S.C."/>
            <person name="Walker B."/>
            <person name="Young S."/>
            <person name="Zeng Q."/>
            <person name="Gargeya S."/>
            <person name="Fitzgerald M."/>
            <person name="Haas B."/>
            <person name="Abouelleil A."/>
            <person name="Allen A.W."/>
            <person name="Alvarado L."/>
            <person name="Arachchi H.M."/>
            <person name="Berlin A.M."/>
            <person name="Chapman S.B."/>
            <person name="Gainer-Dewar J."/>
            <person name="Goldberg J."/>
            <person name="Griggs A."/>
            <person name="Gujja S."/>
            <person name="Hansen M."/>
            <person name="Howarth C."/>
            <person name="Imamovic A."/>
            <person name="Ireland A."/>
            <person name="Larimer J."/>
            <person name="McCowan C."/>
            <person name="Murphy C."/>
            <person name="Pearson M."/>
            <person name="Poon T.W."/>
            <person name="Priest M."/>
            <person name="Roberts A."/>
            <person name="Saif S."/>
            <person name="Shea T."/>
            <person name="Sisk P."/>
            <person name="Sykes S."/>
            <person name="Wortman J."/>
            <person name="Nusbaum C."/>
            <person name="Birren B."/>
        </authorList>
    </citation>
    <scope>NUCLEOTIDE SEQUENCE [LARGE SCALE GENOMIC DNA]</scope>
    <source>
        <strain evidence="2">1006PhL</strain>
    </source>
</reference>
<organism evidence="1 2">
    <name type="scientific">Mucor circinelloides f. circinelloides (strain 1006PhL)</name>
    <name type="common">Mucormycosis agent</name>
    <name type="synonym">Calyptromyces circinelloides</name>
    <dbReference type="NCBI Taxonomy" id="1220926"/>
    <lineage>
        <taxon>Eukaryota</taxon>
        <taxon>Fungi</taxon>
        <taxon>Fungi incertae sedis</taxon>
        <taxon>Mucoromycota</taxon>
        <taxon>Mucoromycotina</taxon>
        <taxon>Mucoromycetes</taxon>
        <taxon>Mucorales</taxon>
        <taxon>Mucorineae</taxon>
        <taxon>Mucoraceae</taxon>
        <taxon>Mucor</taxon>
    </lineage>
</organism>
<proteinExistence type="predicted"/>
<keyword evidence="2" id="KW-1185">Reference proteome</keyword>
<accession>S2JDM4</accession>
<protein>
    <submittedName>
        <fullName evidence="1">Uncharacterized protein</fullName>
    </submittedName>
</protein>
<dbReference type="OrthoDB" id="2282487at2759"/>